<sequence length="453" mass="51503">MPRAEHEPLLPATLTHGGITEWISGLIIERRAPLAWFVAFGVCGALTLVFLGSLSYLFSVGVGIFGLNIPVAWGFPIVNTIWWIGIAHAGTLISAVLLLTRQDWRASINRIAEAMAMFAIVCAGLYPLIHLGRPWFFYYILPYPNTMDLWPQWRSPLVWDFFAITMYLLFTMSFLYLSLLPDLATLRDRARSTSGRVFYGLLAMGWRNSAAHWSRYQRATLILAGCAAPIVALVTGIVSTDLAVSIVPGFHFTIFPPYFVAGALFSGFATVTLLAVVLRWMFSLQAIITPTHLDYLGRMMLAFVMIVDFAYSQEMFTAWYSGEDFYRYVYIDRMTGPYAPMWWSMILCNVVLIQLLWFKRVRRTPAAILGLAIVADIGMWLERFQILFTSTHADYMPSNWNVVWPTFWDWSVYLGSLGLFGTLLLLFLRLMPMVSLHDMRELISRRGEEGGHD</sequence>
<feature type="transmembrane region" description="Helical" evidence="7">
    <location>
        <begin position="81"/>
        <end position="99"/>
    </location>
</feature>
<feature type="transmembrane region" description="Helical" evidence="7">
    <location>
        <begin position="258"/>
        <end position="278"/>
    </location>
</feature>
<keyword evidence="3" id="KW-1003">Cell membrane</keyword>
<dbReference type="EMBL" id="JBHRSS010000001">
    <property type="protein sequence ID" value="MFC3102793.1"/>
    <property type="molecule type" value="Genomic_DNA"/>
</dbReference>
<evidence type="ECO:0000256" key="1">
    <source>
        <dbReference type="ARBA" id="ARBA00004651"/>
    </source>
</evidence>
<dbReference type="Pfam" id="PF03916">
    <property type="entry name" value="NrfD"/>
    <property type="match status" value="1"/>
</dbReference>
<protein>
    <submittedName>
        <fullName evidence="8">NrfD/PsrC family molybdoenzyme membrane anchor subunit</fullName>
    </submittedName>
</protein>
<dbReference type="RefSeq" id="WP_380686199.1">
    <property type="nucleotide sequence ID" value="NZ_JBHRSS010000001.1"/>
</dbReference>
<organism evidence="8 9">
    <name type="scientific">Salinisphaera aquimarina</name>
    <dbReference type="NCBI Taxonomy" id="2094031"/>
    <lineage>
        <taxon>Bacteria</taxon>
        <taxon>Pseudomonadati</taxon>
        <taxon>Pseudomonadota</taxon>
        <taxon>Gammaproteobacteria</taxon>
        <taxon>Salinisphaerales</taxon>
        <taxon>Salinisphaeraceae</taxon>
        <taxon>Salinisphaera</taxon>
    </lineage>
</organism>
<feature type="transmembrane region" description="Helical" evidence="7">
    <location>
        <begin position="219"/>
        <end position="238"/>
    </location>
</feature>
<evidence type="ECO:0000313" key="8">
    <source>
        <dbReference type="EMBL" id="MFC3102793.1"/>
    </source>
</evidence>
<accession>A0ABV7ELR0</accession>
<evidence type="ECO:0000313" key="9">
    <source>
        <dbReference type="Proteomes" id="UP001595462"/>
    </source>
</evidence>
<evidence type="ECO:0000256" key="5">
    <source>
        <dbReference type="ARBA" id="ARBA00022989"/>
    </source>
</evidence>
<evidence type="ECO:0000256" key="4">
    <source>
        <dbReference type="ARBA" id="ARBA00022692"/>
    </source>
</evidence>
<keyword evidence="9" id="KW-1185">Reference proteome</keyword>
<keyword evidence="5 7" id="KW-1133">Transmembrane helix</keyword>
<dbReference type="InterPro" id="IPR005614">
    <property type="entry name" value="NrfD-like"/>
</dbReference>
<feature type="transmembrane region" description="Helical" evidence="7">
    <location>
        <begin position="56"/>
        <end position="75"/>
    </location>
</feature>
<comment type="subcellular location">
    <subcellularLocation>
        <location evidence="1">Cell membrane</location>
        <topology evidence="1">Multi-pass membrane protein</topology>
    </subcellularLocation>
</comment>
<keyword evidence="4 7" id="KW-0812">Transmembrane</keyword>
<comment type="similarity">
    <text evidence="2">Belongs to the NrfD family.</text>
</comment>
<feature type="transmembrane region" description="Helical" evidence="7">
    <location>
        <begin position="410"/>
        <end position="430"/>
    </location>
</feature>
<evidence type="ECO:0000256" key="6">
    <source>
        <dbReference type="ARBA" id="ARBA00023136"/>
    </source>
</evidence>
<dbReference type="PANTHER" id="PTHR43044:SF2">
    <property type="entry name" value="POLYSULPHIDE REDUCTASE NRFD"/>
    <property type="match status" value="1"/>
</dbReference>
<feature type="transmembrane region" description="Helical" evidence="7">
    <location>
        <begin position="340"/>
        <end position="358"/>
    </location>
</feature>
<evidence type="ECO:0000256" key="2">
    <source>
        <dbReference type="ARBA" id="ARBA00008929"/>
    </source>
</evidence>
<gene>
    <name evidence="8" type="primary">nrfD</name>
    <name evidence="8" type="ORF">ACFOSU_02675</name>
</gene>
<feature type="transmembrane region" description="Helical" evidence="7">
    <location>
        <begin position="157"/>
        <end position="179"/>
    </location>
</feature>
<feature type="transmembrane region" description="Helical" evidence="7">
    <location>
        <begin position="299"/>
        <end position="320"/>
    </location>
</feature>
<feature type="transmembrane region" description="Helical" evidence="7">
    <location>
        <begin position="365"/>
        <end position="381"/>
    </location>
</feature>
<feature type="transmembrane region" description="Helical" evidence="7">
    <location>
        <begin position="34"/>
        <end position="51"/>
    </location>
</feature>
<dbReference type="PANTHER" id="PTHR43044">
    <property type="match status" value="1"/>
</dbReference>
<comment type="caution">
    <text evidence="8">The sequence shown here is derived from an EMBL/GenBank/DDBJ whole genome shotgun (WGS) entry which is preliminary data.</text>
</comment>
<evidence type="ECO:0000256" key="3">
    <source>
        <dbReference type="ARBA" id="ARBA00022475"/>
    </source>
</evidence>
<keyword evidence="6 7" id="KW-0472">Membrane</keyword>
<name>A0ABV7ELR0_9GAMM</name>
<dbReference type="Proteomes" id="UP001595462">
    <property type="component" value="Unassembled WGS sequence"/>
</dbReference>
<evidence type="ECO:0000256" key="7">
    <source>
        <dbReference type="SAM" id="Phobius"/>
    </source>
</evidence>
<proteinExistence type="inferred from homology"/>
<reference evidence="9" key="1">
    <citation type="journal article" date="2019" name="Int. J. Syst. Evol. Microbiol.">
        <title>The Global Catalogue of Microorganisms (GCM) 10K type strain sequencing project: providing services to taxonomists for standard genome sequencing and annotation.</title>
        <authorList>
            <consortium name="The Broad Institute Genomics Platform"/>
            <consortium name="The Broad Institute Genome Sequencing Center for Infectious Disease"/>
            <person name="Wu L."/>
            <person name="Ma J."/>
        </authorList>
    </citation>
    <scope>NUCLEOTIDE SEQUENCE [LARGE SCALE GENOMIC DNA]</scope>
    <source>
        <strain evidence="9">KCTC 52640</strain>
    </source>
</reference>